<keyword evidence="3" id="KW-1185">Reference proteome</keyword>
<feature type="compositionally biased region" description="Polar residues" evidence="1">
    <location>
        <begin position="29"/>
        <end position="50"/>
    </location>
</feature>
<dbReference type="AlphaFoldDB" id="A0A1R3GM00"/>
<dbReference type="EMBL" id="AWUE01022249">
    <property type="protein sequence ID" value="OMO59050.1"/>
    <property type="molecule type" value="Genomic_DNA"/>
</dbReference>
<organism evidence="2 3">
    <name type="scientific">Corchorus olitorius</name>
    <dbReference type="NCBI Taxonomy" id="93759"/>
    <lineage>
        <taxon>Eukaryota</taxon>
        <taxon>Viridiplantae</taxon>
        <taxon>Streptophyta</taxon>
        <taxon>Embryophyta</taxon>
        <taxon>Tracheophyta</taxon>
        <taxon>Spermatophyta</taxon>
        <taxon>Magnoliopsida</taxon>
        <taxon>eudicotyledons</taxon>
        <taxon>Gunneridae</taxon>
        <taxon>Pentapetalae</taxon>
        <taxon>rosids</taxon>
        <taxon>malvids</taxon>
        <taxon>Malvales</taxon>
        <taxon>Malvaceae</taxon>
        <taxon>Grewioideae</taxon>
        <taxon>Apeibeae</taxon>
        <taxon>Corchorus</taxon>
    </lineage>
</organism>
<comment type="caution">
    <text evidence="2">The sequence shown here is derived from an EMBL/GenBank/DDBJ whole genome shotgun (WGS) entry which is preliminary data.</text>
</comment>
<feature type="compositionally biased region" description="Polar residues" evidence="1">
    <location>
        <begin position="167"/>
        <end position="189"/>
    </location>
</feature>
<evidence type="ECO:0008006" key="4">
    <source>
        <dbReference type="Google" id="ProtNLM"/>
    </source>
</evidence>
<evidence type="ECO:0000256" key="1">
    <source>
        <dbReference type="SAM" id="MobiDB-lite"/>
    </source>
</evidence>
<feature type="region of interest" description="Disordered" evidence="1">
    <location>
        <begin position="161"/>
        <end position="197"/>
    </location>
</feature>
<evidence type="ECO:0000313" key="2">
    <source>
        <dbReference type="EMBL" id="OMO59050.1"/>
    </source>
</evidence>
<proteinExistence type="predicted"/>
<gene>
    <name evidence="2" type="ORF">COLO4_34326</name>
</gene>
<dbReference type="Proteomes" id="UP000187203">
    <property type="component" value="Unassembled WGS sequence"/>
</dbReference>
<accession>A0A1R3GM00</accession>
<evidence type="ECO:0000313" key="3">
    <source>
        <dbReference type="Proteomes" id="UP000187203"/>
    </source>
</evidence>
<name>A0A1R3GM00_9ROSI</name>
<protein>
    <recommendedName>
        <fullName evidence="4">Retrotransposon gag protein</fullName>
    </recommendedName>
</protein>
<feature type="region of interest" description="Disordered" evidence="1">
    <location>
        <begin position="26"/>
        <end position="56"/>
    </location>
</feature>
<sequence length="295" mass="32845">MASLQSSVNTLFADFRKVLELSLKRSDLPSGSHSDTGSPSRAKSPHSMQEISAEEDQHYTRSFTKHAKLDCPHFDGSDFFGWHGKIQQFFEADNTPEKSKIRTVQVHNPRTLAQAVNYARHIEFLLTTTDDLGSPFMPITATPITHIPYKPPPKLPPLVTKSPTTPMLTYSKQSGHNNRTDPNSVSTPKVPTREERDTRRKQGLCMWCATKYTPGHKCGVKAQFYQLLLEETVEPMAESEEFADCVNFTDEAAPPVPVAELDKNPIITLHALLGAVGPQTMRIAGTYFRGSAAYD</sequence>
<reference evidence="3" key="1">
    <citation type="submission" date="2013-09" db="EMBL/GenBank/DDBJ databases">
        <title>Corchorus olitorius genome sequencing.</title>
        <authorList>
            <person name="Alam M."/>
            <person name="Haque M.S."/>
            <person name="Islam M.S."/>
            <person name="Emdad E.M."/>
            <person name="Islam M.M."/>
            <person name="Ahmed B."/>
            <person name="Halim A."/>
            <person name="Hossen Q.M.M."/>
            <person name="Hossain M.Z."/>
            <person name="Ahmed R."/>
            <person name="Khan M.M."/>
            <person name="Islam R."/>
            <person name="Rashid M.M."/>
            <person name="Khan S.A."/>
            <person name="Rahman M.S."/>
            <person name="Alam M."/>
            <person name="Yahiya A.S."/>
            <person name="Khan M.S."/>
            <person name="Azam M.S."/>
            <person name="Haque T."/>
            <person name="Lashkar M.Z.H."/>
            <person name="Akhand A.I."/>
            <person name="Morshed G."/>
            <person name="Roy S."/>
            <person name="Uddin K.S."/>
            <person name="Rabeya T."/>
            <person name="Hossain A.S."/>
            <person name="Chowdhury A."/>
            <person name="Snigdha A.R."/>
            <person name="Mortoza M.S."/>
            <person name="Matin S.A."/>
            <person name="Hoque S.M.E."/>
            <person name="Islam M.K."/>
            <person name="Roy D.K."/>
            <person name="Haider R."/>
            <person name="Moosa M.M."/>
            <person name="Elias S.M."/>
            <person name="Hasan A.M."/>
            <person name="Jahan S."/>
            <person name="Shafiuddin M."/>
            <person name="Mahmood N."/>
            <person name="Shommy N.S."/>
        </authorList>
    </citation>
    <scope>NUCLEOTIDE SEQUENCE [LARGE SCALE GENOMIC DNA]</scope>
    <source>
        <strain evidence="3">cv. O-4</strain>
    </source>
</reference>